<dbReference type="SMART" id="SM00855">
    <property type="entry name" value="PGAM"/>
    <property type="match status" value="1"/>
</dbReference>
<reference evidence="2 3" key="1">
    <citation type="journal article" date="2015" name="Genome Announc.">
        <title>Complete Genome Sequencing of Protease-Producing Novel Arthrobacter sp. Strain IHBB 11108 Using PacBio Single-Molecule Real-Time Sequencing Technology.</title>
        <authorList>
            <person name="Kiran S."/>
            <person name="Swarnkar M.K."/>
            <person name="Pal M."/>
            <person name="Thakur R."/>
            <person name="Tewari R."/>
            <person name="Singh A.K."/>
            <person name="Gulati A."/>
        </authorList>
    </citation>
    <scope>NUCLEOTIDE SEQUENCE [LARGE SCALE GENOMIC DNA]</scope>
    <source>
        <strain evidence="2 3">IHBB 11108</strain>
    </source>
</reference>
<name>A0A0D4C0F1_9MICC</name>
<dbReference type="EMBL" id="CP011005">
    <property type="protein sequence ID" value="AJT41846.1"/>
    <property type="molecule type" value="Genomic_DNA"/>
</dbReference>
<dbReference type="Pfam" id="PF00300">
    <property type="entry name" value="His_Phos_1"/>
    <property type="match status" value="1"/>
</dbReference>
<dbReference type="GO" id="GO:0005737">
    <property type="term" value="C:cytoplasm"/>
    <property type="evidence" value="ECO:0007669"/>
    <property type="project" value="TreeGrafter"/>
</dbReference>
<dbReference type="AlphaFoldDB" id="A0A0D4C0F1"/>
<dbReference type="InterPro" id="IPR001345">
    <property type="entry name" value="PG/BPGM_mutase_AS"/>
</dbReference>
<dbReference type="PANTHER" id="PTHR48100">
    <property type="entry name" value="BROAD-SPECIFICITY PHOSPHATASE YOR283W-RELATED"/>
    <property type="match status" value="1"/>
</dbReference>
<keyword evidence="3" id="KW-1185">Reference proteome</keyword>
<dbReference type="CDD" id="cd07067">
    <property type="entry name" value="HP_PGM_like"/>
    <property type="match status" value="1"/>
</dbReference>
<dbReference type="InterPro" id="IPR050275">
    <property type="entry name" value="PGM_Phosphatase"/>
</dbReference>
<dbReference type="OrthoDB" id="9793115at2"/>
<dbReference type="PANTHER" id="PTHR48100:SF58">
    <property type="entry name" value="PE-PGRS FAMILY PROTEIN PE_PGRS11"/>
    <property type="match status" value="1"/>
</dbReference>
<dbReference type="SUPFAM" id="SSF53254">
    <property type="entry name" value="Phosphoglycerate mutase-like"/>
    <property type="match status" value="1"/>
</dbReference>
<feature type="region of interest" description="Disordered" evidence="1">
    <location>
        <begin position="204"/>
        <end position="230"/>
    </location>
</feature>
<dbReference type="PROSITE" id="PS00175">
    <property type="entry name" value="PG_MUTASE"/>
    <property type="match status" value="1"/>
</dbReference>
<dbReference type="GO" id="GO:0016791">
    <property type="term" value="F:phosphatase activity"/>
    <property type="evidence" value="ECO:0007669"/>
    <property type="project" value="TreeGrafter"/>
</dbReference>
<dbReference type="PATRIC" id="fig|1618207.4.peg.2141"/>
<evidence type="ECO:0000313" key="3">
    <source>
        <dbReference type="Proteomes" id="UP000061839"/>
    </source>
</evidence>
<dbReference type="Gene3D" id="3.40.50.1240">
    <property type="entry name" value="Phosphoglycerate mutase-like"/>
    <property type="match status" value="1"/>
</dbReference>
<dbReference type="InterPro" id="IPR013078">
    <property type="entry name" value="His_Pase_superF_clade-1"/>
</dbReference>
<dbReference type="STRING" id="1618207.UM93_10565"/>
<dbReference type="HOGENOM" id="CLU_033323_9_5_11"/>
<accession>A0A0D4C0F1</accession>
<sequence>MRLILIRHGQTPSNVRRLLDTAMPGPALTDLGSEQARALVPALADQPLDAIYSSVALRAQQTAQPLADERSLELQVREGVREIAAGELEMAGDLASIKKYLTVVFGWVVGQPELRMPGGETGTEVLERFDEVVQEALDAGHRSAAIISHGAMIRIWAASRAANADLQNPQQYDLSNTGVVILDYDNPDDNDDAARPWRLVSWTAEPAGGPSLADSKHDGPDLEGLSAEEN</sequence>
<dbReference type="RefSeq" id="WP_045075477.1">
    <property type="nucleotide sequence ID" value="NZ_CP011005.1"/>
</dbReference>
<evidence type="ECO:0000256" key="1">
    <source>
        <dbReference type="SAM" id="MobiDB-lite"/>
    </source>
</evidence>
<evidence type="ECO:0000313" key="2">
    <source>
        <dbReference type="EMBL" id="AJT41846.1"/>
    </source>
</evidence>
<gene>
    <name evidence="2" type="ORF">UM93_10565</name>
</gene>
<dbReference type="KEGG" id="ari:UM93_10565"/>
<dbReference type="Proteomes" id="UP000061839">
    <property type="component" value="Chromosome"/>
</dbReference>
<proteinExistence type="predicted"/>
<dbReference type="InterPro" id="IPR029033">
    <property type="entry name" value="His_PPase_superfam"/>
</dbReference>
<organism evidence="2 3">
    <name type="scientific">Psychromicrobium lacuslunae</name>
    <dbReference type="NCBI Taxonomy" id="1618207"/>
    <lineage>
        <taxon>Bacteria</taxon>
        <taxon>Bacillati</taxon>
        <taxon>Actinomycetota</taxon>
        <taxon>Actinomycetes</taxon>
        <taxon>Micrococcales</taxon>
        <taxon>Micrococcaceae</taxon>
        <taxon>Psychromicrobium</taxon>
    </lineage>
</organism>
<protein>
    <submittedName>
        <fullName evidence="2">Histidine phosphatase</fullName>
    </submittedName>
</protein>